<evidence type="ECO:0000256" key="1">
    <source>
        <dbReference type="SAM" id="MobiDB-lite"/>
    </source>
</evidence>
<accession>A0A026WN75</accession>
<evidence type="ECO:0000313" key="2">
    <source>
        <dbReference type="EMBL" id="EZA56554.1"/>
    </source>
</evidence>
<feature type="compositionally biased region" description="Basic and acidic residues" evidence="1">
    <location>
        <begin position="1"/>
        <end position="37"/>
    </location>
</feature>
<proteinExistence type="predicted"/>
<dbReference type="Proteomes" id="UP000053097">
    <property type="component" value="Unassembled WGS sequence"/>
</dbReference>
<evidence type="ECO:0000313" key="3">
    <source>
        <dbReference type="Proteomes" id="UP000053097"/>
    </source>
</evidence>
<gene>
    <name evidence="2" type="ORF">X777_03341</name>
</gene>
<reference evidence="2 3" key="1">
    <citation type="journal article" date="2014" name="Curr. Biol.">
        <title>The genome of the clonal raider ant Cerapachys biroi.</title>
        <authorList>
            <person name="Oxley P.R."/>
            <person name="Ji L."/>
            <person name="Fetter-Pruneda I."/>
            <person name="McKenzie S.K."/>
            <person name="Li C."/>
            <person name="Hu H."/>
            <person name="Zhang G."/>
            <person name="Kronauer D.J."/>
        </authorList>
    </citation>
    <scope>NUCLEOTIDE SEQUENCE [LARGE SCALE GENOMIC DNA]</scope>
</reference>
<feature type="compositionally biased region" description="Basic residues" evidence="1">
    <location>
        <begin position="38"/>
        <end position="53"/>
    </location>
</feature>
<keyword evidence="3" id="KW-1185">Reference proteome</keyword>
<dbReference type="AlphaFoldDB" id="A0A026WN75"/>
<name>A0A026WN75_OOCBI</name>
<organism evidence="2 3">
    <name type="scientific">Ooceraea biroi</name>
    <name type="common">Clonal raider ant</name>
    <name type="synonym">Cerapachys biroi</name>
    <dbReference type="NCBI Taxonomy" id="2015173"/>
    <lineage>
        <taxon>Eukaryota</taxon>
        <taxon>Metazoa</taxon>
        <taxon>Ecdysozoa</taxon>
        <taxon>Arthropoda</taxon>
        <taxon>Hexapoda</taxon>
        <taxon>Insecta</taxon>
        <taxon>Pterygota</taxon>
        <taxon>Neoptera</taxon>
        <taxon>Endopterygota</taxon>
        <taxon>Hymenoptera</taxon>
        <taxon>Apocrita</taxon>
        <taxon>Aculeata</taxon>
        <taxon>Formicoidea</taxon>
        <taxon>Formicidae</taxon>
        <taxon>Dorylinae</taxon>
        <taxon>Ooceraea</taxon>
    </lineage>
</organism>
<sequence length="132" mass="15116">MDVGDSSKMRTGSEERSDNGVKKDEEKEKRGNPLERKNRTRRSRVKKTRRKNGGRMGPMGTVVPRRGSAGQIKERWVRERTFGTSPRTKSNFGPATKLSYFPRNMHAHGRAQVFRFPGRSLLANFYPCEGVF</sequence>
<protein>
    <submittedName>
        <fullName evidence="2">Uncharacterized protein</fullName>
    </submittedName>
</protein>
<dbReference type="EMBL" id="KK107163">
    <property type="protein sequence ID" value="EZA56554.1"/>
    <property type="molecule type" value="Genomic_DNA"/>
</dbReference>
<feature type="region of interest" description="Disordered" evidence="1">
    <location>
        <begin position="1"/>
        <end position="73"/>
    </location>
</feature>